<evidence type="ECO:0000256" key="6">
    <source>
        <dbReference type="ARBA" id="ARBA00022989"/>
    </source>
</evidence>
<dbReference type="GO" id="GO:1902600">
    <property type="term" value="P:proton transmembrane transport"/>
    <property type="evidence" value="ECO:0007669"/>
    <property type="project" value="UniProtKB-KW"/>
</dbReference>
<evidence type="ECO:0000256" key="3">
    <source>
        <dbReference type="ARBA" id="ARBA00022448"/>
    </source>
</evidence>
<keyword evidence="5" id="KW-0375">Hydrogen ion transport</keyword>
<sequence>MSIPAPVATGTFLYLIMGVAFLGLIFASRLTGRLSKDNADIANVVVVICTFATWLFWLCAWMHQWHPLIKPIYEE</sequence>
<keyword evidence="8 9" id="KW-0472">Membrane</keyword>
<feature type="transmembrane region" description="Helical" evidence="9">
    <location>
        <begin position="12"/>
        <end position="30"/>
    </location>
</feature>
<evidence type="ECO:0000256" key="4">
    <source>
        <dbReference type="ARBA" id="ARBA00022692"/>
    </source>
</evidence>
<evidence type="ECO:0000313" key="11">
    <source>
        <dbReference type="Proteomes" id="UP001530400"/>
    </source>
</evidence>
<name>A0ABD3PRR1_9STRA</name>
<organism evidence="10 11">
    <name type="scientific">Cyclotella atomus</name>
    <dbReference type="NCBI Taxonomy" id="382360"/>
    <lineage>
        <taxon>Eukaryota</taxon>
        <taxon>Sar</taxon>
        <taxon>Stramenopiles</taxon>
        <taxon>Ochrophyta</taxon>
        <taxon>Bacillariophyta</taxon>
        <taxon>Coscinodiscophyceae</taxon>
        <taxon>Thalassiosirophycidae</taxon>
        <taxon>Stephanodiscales</taxon>
        <taxon>Stephanodiscaceae</taxon>
        <taxon>Cyclotella</taxon>
    </lineage>
</organism>
<reference evidence="10 11" key="1">
    <citation type="submission" date="2024-10" db="EMBL/GenBank/DDBJ databases">
        <title>Updated reference genomes for cyclostephanoid diatoms.</title>
        <authorList>
            <person name="Roberts W.R."/>
            <person name="Alverson A.J."/>
        </authorList>
    </citation>
    <scope>NUCLEOTIDE SEQUENCE [LARGE SCALE GENOMIC DNA]</scope>
    <source>
        <strain evidence="10 11">AJA010-31</strain>
    </source>
</reference>
<dbReference type="EMBL" id="JALLPJ020000487">
    <property type="protein sequence ID" value="KAL3790734.1"/>
    <property type="molecule type" value="Genomic_DNA"/>
</dbReference>
<accession>A0ABD3PRR1</accession>
<comment type="subcellular location">
    <subcellularLocation>
        <location evidence="1">Membrane</location>
        <topology evidence="1">Multi-pass membrane protein</topology>
    </subcellularLocation>
</comment>
<evidence type="ECO:0000256" key="8">
    <source>
        <dbReference type="ARBA" id="ARBA00023136"/>
    </source>
</evidence>
<keyword evidence="6 9" id="KW-1133">Transmembrane helix</keyword>
<dbReference type="GO" id="GO:0016020">
    <property type="term" value="C:membrane"/>
    <property type="evidence" value="ECO:0007669"/>
    <property type="project" value="UniProtKB-SubCell"/>
</dbReference>
<protein>
    <submittedName>
        <fullName evidence="10">Uncharacterized protein</fullName>
    </submittedName>
</protein>
<keyword evidence="7" id="KW-0406">Ion transport</keyword>
<evidence type="ECO:0000313" key="10">
    <source>
        <dbReference type="EMBL" id="KAL3790734.1"/>
    </source>
</evidence>
<feature type="transmembrane region" description="Helical" evidence="9">
    <location>
        <begin position="42"/>
        <end position="63"/>
    </location>
</feature>
<gene>
    <name evidence="10" type="ORF">ACHAWO_013553</name>
</gene>
<dbReference type="Pfam" id="PF05493">
    <property type="entry name" value="ATP_synt_H"/>
    <property type="match status" value="1"/>
</dbReference>
<keyword evidence="4 9" id="KW-0812">Transmembrane</keyword>
<evidence type="ECO:0000256" key="5">
    <source>
        <dbReference type="ARBA" id="ARBA00022781"/>
    </source>
</evidence>
<dbReference type="Proteomes" id="UP001530400">
    <property type="component" value="Unassembled WGS sequence"/>
</dbReference>
<keyword evidence="3" id="KW-0813">Transport</keyword>
<evidence type="ECO:0000256" key="1">
    <source>
        <dbReference type="ARBA" id="ARBA00004141"/>
    </source>
</evidence>
<dbReference type="InterPro" id="IPR008389">
    <property type="entry name" value="ATPase_V0-cplx_e1/e2_su"/>
</dbReference>
<evidence type="ECO:0000256" key="2">
    <source>
        <dbReference type="ARBA" id="ARBA00008328"/>
    </source>
</evidence>
<proteinExistence type="inferred from homology"/>
<comment type="similarity">
    <text evidence="2">Belongs to the V-ATPase e1/e2 subunit family.</text>
</comment>
<dbReference type="AlphaFoldDB" id="A0ABD3PRR1"/>
<comment type="caution">
    <text evidence="10">The sequence shown here is derived from an EMBL/GenBank/DDBJ whole genome shotgun (WGS) entry which is preliminary data.</text>
</comment>
<keyword evidence="11" id="KW-1185">Reference proteome</keyword>
<evidence type="ECO:0000256" key="9">
    <source>
        <dbReference type="SAM" id="Phobius"/>
    </source>
</evidence>
<evidence type="ECO:0000256" key="7">
    <source>
        <dbReference type="ARBA" id="ARBA00023065"/>
    </source>
</evidence>